<evidence type="ECO:0000256" key="4">
    <source>
        <dbReference type="ARBA" id="ARBA00022722"/>
    </source>
</evidence>
<keyword evidence="3" id="KW-0436">Ligase</keyword>
<evidence type="ECO:0000256" key="3">
    <source>
        <dbReference type="ARBA" id="ARBA00022598"/>
    </source>
</evidence>
<dbReference type="InterPro" id="IPR036844">
    <property type="entry name" value="Hint_dom_sf"/>
</dbReference>
<dbReference type="Pfam" id="PF01139">
    <property type="entry name" value="RtcB"/>
    <property type="match status" value="1"/>
</dbReference>
<organism evidence="12">
    <name type="scientific">marine sediment metagenome</name>
    <dbReference type="NCBI Taxonomy" id="412755"/>
    <lineage>
        <taxon>unclassified sequences</taxon>
        <taxon>metagenomes</taxon>
        <taxon>ecological metagenomes</taxon>
    </lineage>
</organism>
<dbReference type="PROSITE" id="PS50818">
    <property type="entry name" value="INTEIN_C_TER"/>
    <property type="match status" value="1"/>
</dbReference>
<keyword evidence="6" id="KW-0547">Nucleotide-binding</keyword>
<keyword evidence="9" id="KW-0342">GTP-binding</keyword>
<dbReference type="EMBL" id="LAZR01028599">
    <property type="protein sequence ID" value="KKL62095.1"/>
    <property type="molecule type" value="Genomic_DNA"/>
</dbReference>
<keyword evidence="7" id="KW-0378">Hydrolase</keyword>
<protein>
    <recommendedName>
        <fullName evidence="2">3'-phosphate/5'-hydroxy nucleic acid ligase</fullName>
        <ecNumber evidence="2">6.5.1.8</ecNumber>
    </recommendedName>
</protein>
<evidence type="ECO:0000256" key="2">
    <source>
        <dbReference type="ARBA" id="ARBA00012726"/>
    </source>
</evidence>
<comment type="caution">
    <text evidence="12">The sequence shown here is derived from an EMBL/GenBank/DDBJ whole genome shotgun (WGS) entry which is preliminary data.</text>
</comment>
<proteinExistence type="predicted"/>
<dbReference type="SUPFAM" id="SSF103365">
    <property type="entry name" value="Hypothetical protein PH1602"/>
    <property type="match status" value="1"/>
</dbReference>
<dbReference type="InterPro" id="IPR036025">
    <property type="entry name" value="RtcB-like_sf"/>
</dbReference>
<dbReference type="Gene3D" id="2.170.16.10">
    <property type="entry name" value="Hedgehog/Intein (Hint) domain"/>
    <property type="match status" value="1"/>
</dbReference>
<keyword evidence="4" id="KW-0540">Nuclease</keyword>
<keyword evidence="10" id="KW-0464">Manganese</keyword>
<dbReference type="GO" id="GO:0004519">
    <property type="term" value="F:endonuclease activity"/>
    <property type="evidence" value="ECO:0007669"/>
    <property type="project" value="UniProtKB-KW"/>
</dbReference>
<evidence type="ECO:0000256" key="1">
    <source>
        <dbReference type="ARBA" id="ARBA00001936"/>
    </source>
</evidence>
<evidence type="ECO:0000256" key="9">
    <source>
        <dbReference type="ARBA" id="ARBA00023134"/>
    </source>
</evidence>
<evidence type="ECO:0000313" key="12">
    <source>
        <dbReference type="EMBL" id="KKL62095.1"/>
    </source>
</evidence>
<evidence type="ECO:0000256" key="7">
    <source>
        <dbReference type="ARBA" id="ARBA00022759"/>
    </source>
</evidence>
<evidence type="ECO:0000256" key="8">
    <source>
        <dbReference type="ARBA" id="ARBA00022886"/>
    </source>
</evidence>
<evidence type="ECO:0000256" key="10">
    <source>
        <dbReference type="ARBA" id="ARBA00023211"/>
    </source>
</evidence>
<dbReference type="GO" id="GO:0170057">
    <property type="term" value="F:RNA ligase (GTP) activity"/>
    <property type="evidence" value="ECO:0007669"/>
    <property type="project" value="UniProtKB-EC"/>
</dbReference>
<dbReference type="SUPFAM" id="SSF51294">
    <property type="entry name" value="Hedgehog/intein (Hint) domain"/>
    <property type="match status" value="1"/>
</dbReference>
<sequence>MECIECKKMSRKINKKINVYCLQVEKYHNFALQSGVFVHNCGIDTYNLGKIDIKYKELDKFIRENIPCGFNKHSTPLRISPDFSPIYKVCEITNQNKNDVLRSLGTLGGGNHFIEIDQDPEGNKWLTIHSG</sequence>
<feature type="non-terminal residue" evidence="12">
    <location>
        <position position="131"/>
    </location>
</feature>
<dbReference type="InterPro" id="IPR030934">
    <property type="entry name" value="Intein_C"/>
</dbReference>
<dbReference type="NCBIfam" id="TIGR01443">
    <property type="entry name" value="intein_Cterm"/>
    <property type="match status" value="1"/>
</dbReference>
<reference evidence="12" key="1">
    <citation type="journal article" date="2015" name="Nature">
        <title>Complex archaea that bridge the gap between prokaryotes and eukaryotes.</title>
        <authorList>
            <person name="Spang A."/>
            <person name="Saw J.H."/>
            <person name="Jorgensen S.L."/>
            <person name="Zaremba-Niedzwiedzka K."/>
            <person name="Martijn J."/>
            <person name="Lind A.E."/>
            <person name="van Eijk R."/>
            <person name="Schleper C."/>
            <person name="Guy L."/>
            <person name="Ettema T.J."/>
        </authorList>
    </citation>
    <scope>NUCLEOTIDE SEQUENCE</scope>
</reference>
<evidence type="ECO:0000256" key="11">
    <source>
        <dbReference type="ARBA" id="ARBA00047746"/>
    </source>
</evidence>
<dbReference type="GO" id="GO:0006396">
    <property type="term" value="P:RNA processing"/>
    <property type="evidence" value="ECO:0007669"/>
    <property type="project" value="InterPro"/>
</dbReference>
<evidence type="ECO:0000256" key="5">
    <source>
        <dbReference type="ARBA" id="ARBA00022723"/>
    </source>
</evidence>
<keyword evidence="5" id="KW-0479">Metal-binding</keyword>
<dbReference type="EC" id="6.5.1.8" evidence="2"/>
<dbReference type="GO" id="GO:0006314">
    <property type="term" value="P:intron homing"/>
    <property type="evidence" value="ECO:0007669"/>
    <property type="project" value="UniProtKB-KW"/>
</dbReference>
<name>A0A0F9FXK5_9ZZZZ</name>
<dbReference type="AlphaFoldDB" id="A0A0F9FXK5"/>
<gene>
    <name evidence="12" type="ORF">LCGC14_2188650</name>
</gene>
<dbReference type="GO" id="GO:0005525">
    <property type="term" value="F:GTP binding"/>
    <property type="evidence" value="ECO:0007669"/>
    <property type="project" value="UniProtKB-KW"/>
</dbReference>
<dbReference type="GO" id="GO:0046872">
    <property type="term" value="F:metal ion binding"/>
    <property type="evidence" value="ECO:0007669"/>
    <property type="project" value="UniProtKB-KW"/>
</dbReference>
<keyword evidence="7" id="KW-0255">Endonuclease</keyword>
<comment type="catalytic activity">
    <reaction evidence="11">
        <text>a 3'-end 3'-phospho-ribonucleotide-RNA + a 5'-end dephospho-ribonucleoside-RNA + GTP = a ribonucleotidyl-ribonucleotide-RNA + GMP + diphosphate</text>
        <dbReference type="Rhea" id="RHEA:68076"/>
        <dbReference type="Rhea" id="RHEA-COMP:10463"/>
        <dbReference type="Rhea" id="RHEA-COMP:13936"/>
        <dbReference type="Rhea" id="RHEA-COMP:17355"/>
        <dbReference type="ChEBI" id="CHEBI:33019"/>
        <dbReference type="ChEBI" id="CHEBI:37565"/>
        <dbReference type="ChEBI" id="CHEBI:58115"/>
        <dbReference type="ChEBI" id="CHEBI:83062"/>
        <dbReference type="ChEBI" id="CHEBI:138284"/>
        <dbReference type="ChEBI" id="CHEBI:173118"/>
        <dbReference type="EC" id="6.5.1.8"/>
    </reaction>
</comment>
<comment type="cofactor">
    <cofactor evidence="1">
        <name>Mn(2+)</name>
        <dbReference type="ChEBI" id="CHEBI:29035"/>
    </cofactor>
</comment>
<evidence type="ECO:0000256" key="6">
    <source>
        <dbReference type="ARBA" id="ARBA00022741"/>
    </source>
</evidence>
<accession>A0A0F9FXK5</accession>
<dbReference type="InterPro" id="IPR001233">
    <property type="entry name" value="RtcB"/>
</dbReference>
<keyword evidence="8" id="KW-0404">Intron homing</keyword>